<reference evidence="3" key="1">
    <citation type="submission" date="2017-05" db="EMBL/GenBank/DDBJ databases">
        <title>Streptomyces olivochromogenes NBRC 3561 whole genome shotgun sequence.</title>
        <authorList>
            <person name="Dohra H."/>
            <person name="Kodani S."/>
        </authorList>
    </citation>
    <scope>NUCLEOTIDE SEQUENCE [LARGE SCALE GENOMIC DNA]</scope>
    <source>
        <strain evidence="3">NBRC 3561</strain>
    </source>
</reference>
<evidence type="ECO:0000313" key="3">
    <source>
        <dbReference type="Proteomes" id="UP000217446"/>
    </source>
</evidence>
<dbReference type="RefSeq" id="WP_159064371.1">
    <property type="nucleotide sequence ID" value="NZ_BDQI01000002.1"/>
</dbReference>
<comment type="caution">
    <text evidence="2">The sequence shown here is derived from an EMBL/GenBank/DDBJ whole genome shotgun (WGS) entry which is preliminary data.</text>
</comment>
<sequence>MSTQGAGPRRHVNWVQLISAAGVAIITVIAAGLADGAMSSVARIFRDNPPPKIEQTSEHHVILFDPEGSLGSEYAVTEHIGPAKCWEESLVSESPGALRCAAKDYLFDPCWQKGSWDSGHVGCLLNPWSRKVTILNLPSGTGEYEKVPHMEIPWGLEIQNPNDRYEMVRCSSVAGGTVEFVDGKPIYWKCFDELDKHVGWAVGDIEKSKDGPWKVFFSGKRSDQIVQTPISNLWW</sequence>
<keyword evidence="1" id="KW-1133">Transmembrane helix</keyword>
<name>A0A250V7Y6_STROL</name>
<accession>A0A250V7Y6</accession>
<keyword evidence="1" id="KW-0812">Transmembrane</keyword>
<keyword evidence="3" id="KW-1185">Reference proteome</keyword>
<feature type="transmembrane region" description="Helical" evidence="1">
    <location>
        <begin position="12"/>
        <end position="34"/>
    </location>
</feature>
<dbReference type="EMBL" id="BDQI01000002">
    <property type="protein sequence ID" value="GAX50278.1"/>
    <property type="molecule type" value="Genomic_DNA"/>
</dbReference>
<gene>
    <name evidence="2" type="ORF">SO3561_01775</name>
</gene>
<proteinExistence type="predicted"/>
<dbReference type="Proteomes" id="UP000217446">
    <property type="component" value="Unassembled WGS sequence"/>
</dbReference>
<keyword evidence="1" id="KW-0472">Membrane</keyword>
<dbReference type="AlphaFoldDB" id="A0A250V7Y6"/>
<organism evidence="2 3">
    <name type="scientific">Streptomyces olivochromogenes</name>
    <dbReference type="NCBI Taxonomy" id="1963"/>
    <lineage>
        <taxon>Bacteria</taxon>
        <taxon>Bacillati</taxon>
        <taxon>Actinomycetota</taxon>
        <taxon>Actinomycetes</taxon>
        <taxon>Kitasatosporales</taxon>
        <taxon>Streptomycetaceae</taxon>
        <taxon>Streptomyces</taxon>
    </lineage>
</organism>
<evidence type="ECO:0000256" key="1">
    <source>
        <dbReference type="SAM" id="Phobius"/>
    </source>
</evidence>
<protein>
    <submittedName>
        <fullName evidence="2">Uncharacterized protein</fullName>
    </submittedName>
</protein>
<evidence type="ECO:0000313" key="2">
    <source>
        <dbReference type="EMBL" id="GAX50278.1"/>
    </source>
</evidence>